<dbReference type="CDD" id="cd06262">
    <property type="entry name" value="metallo-hydrolase-like_MBL-fold"/>
    <property type="match status" value="1"/>
</dbReference>
<protein>
    <submittedName>
        <fullName evidence="3">Putative metallo-hydrolase</fullName>
        <ecNumber evidence="3">3.-.-.-</ecNumber>
    </submittedName>
</protein>
<dbReference type="InterPro" id="IPR036866">
    <property type="entry name" value="RibonucZ/Hydroxyglut_hydro"/>
</dbReference>
<sequence length="235" mass="24949">MTVEISTVPSIGHLEEPRATQAVDLGAGARLIHTTVGKMDNNCWFLAAPSGDLLLIDAASDSEHLLAVADSVDGKITDVLTTHQHADHVQALEEVLQTTGARHHAPRKDAESLPAPSDEVYGNDEGTPEPLRLAGDFAGMDLTAVELRGHTPGGIAVLATAPEFFSPARAFVGDSLFPGGVGKTNDDGAFMQLLDDVNERILSLPLETVVHPGHGDSTTVGTELPKVDEWRERGW</sequence>
<accession>A0A5J6Z5I6</accession>
<dbReference type="SMART" id="SM00849">
    <property type="entry name" value="Lactamase_B"/>
    <property type="match status" value="1"/>
</dbReference>
<keyword evidence="3" id="KW-0378">Hydrolase</keyword>
<dbReference type="PANTHER" id="PTHR46233">
    <property type="entry name" value="HYDROXYACYLGLUTATHIONE HYDROLASE GLOC"/>
    <property type="match status" value="1"/>
</dbReference>
<evidence type="ECO:0000313" key="3">
    <source>
        <dbReference type="EMBL" id="QFQ02234.1"/>
    </source>
</evidence>
<dbReference type="KEGG" id="cuo:CUROG_04280"/>
<dbReference type="OrthoDB" id="2971563at2"/>
<organism evidence="3 4">
    <name type="scientific">Corynebacterium urogenitale</name>
    <dbReference type="NCBI Taxonomy" id="2487892"/>
    <lineage>
        <taxon>Bacteria</taxon>
        <taxon>Bacillati</taxon>
        <taxon>Actinomycetota</taxon>
        <taxon>Actinomycetes</taxon>
        <taxon>Mycobacteriales</taxon>
        <taxon>Corynebacteriaceae</taxon>
        <taxon>Corynebacterium</taxon>
    </lineage>
</organism>
<keyword evidence="4" id="KW-1185">Reference proteome</keyword>
<dbReference type="Proteomes" id="UP000326711">
    <property type="component" value="Chromosome"/>
</dbReference>
<dbReference type="EMBL" id="CP045032">
    <property type="protein sequence ID" value="QFQ02234.1"/>
    <property type="molecule type" value="Genomic_DNA"/>
</dbReference>
<dbReference type="GO" id="GO:0016787">
    <property type="term" value="F:hydrolase activity"/>
    <property type="evidence" value="ECO:0007669"/>
    <property type="project" value="UniProtKB-KW"/>
</dbReference>
<dbReference type="AlphaFoldDB" id="A0A5J6Z5I6"/>
<dbReference type="PANTHER" id="PTHR46233:SF1">
    <property type="entry name" value="CONSERVED PROTEIN"/>
    <property type="match status" value="1"/>
</dbReference>
<evidence type="ECO:0000313" key="4">
    <source>
        <dbReference type="Proteomes" id="UP000326711"/>
    </source>
</evidence>
<reference evidence="4" key="1">
    <citation type="submission" date="2019-10" db="EMBL/GenBank/DDBJ databases">
        <title>Complete genome sequence of Corynebacterium urogenitalis DSM 108747, isolated from the genital tract of a cow.</title>
        <authorList>
            <person name="Ruckert C."/>
            <person name="Ballas P."/>
            <person name="Wagener K."/>
            <person name="Drillich M."/>
            <person name="Kaempfer P."/>
            <person name="Busse H.-J."/>
            <person name="Ehling-Schulz M."/>
        </authorList>
    </citation>
    <scope>NUCLEOTIDE SEQUENCE [LARGE SCALE GENOMIC DNA]</scope>
    <source>
        <strain evidence="4">LMM 1652</strain>
    </source>
</reference>
<feature type="region of interest" description="Disordered" evidence="1">
    <location>
        <begin position="98"/>
        <end position="127"/>
    </location>
</feature>
<gene>
    <name evidence="3" type="ORF">CUROG_04280</name>
</gene>
<dbReference type="InterPro" id="IPR001279">
    <property type="entry name" value="Metallo-B-lactamas"/>
</dbReference>
<evidence type="ECO:0000259" key="2">
    <source>
        <dbReference type="SMART" id="SM00849"/>
    </source>
</evidence>
<dbReference type="EC" id="3.-.-.-" evidence="3"/>
<evidence type="ECO:0000256" key="1">
    <source>
        <dbReference type="SAM" id="MobiDB-lite"/>
    </source>
</evidence>
<dbReference type="InterPro" id="IPR051453">
    <property type="entry name" value="MBL_Glyoxalase_II"/>
</dbReference>
<dbReference type="Pfam" id="PF00753">
    <property type="entry name" value="Lactamase_B"/>
    <property type="match status" value="1"/>
</dbReference>
<dbReference type="Gene3D" id="3.60.15.10">
    <property type="entry name" value="Ribonuclease Z/Hydroxyacylglutathione hydrolase-like"/>
    <property type="match status" value="1"/>
</dbReference>
<dbReference type="SUPFAM" id="SSF56281">
    <property type="entry name" value="Metallo-hydrolase/oxidoreductase"/>
    <property type="match status" value="1"/>
</dbReference>
<dbReference type="RefSeq" id="WP_151902623.1">
    <property type="nucleotide sequence ID" value="NZ_CP045032.1"/>
</dbReference>
<feature type="domain" description="Metallo-beta-lactamase" evidence="2">
    <location>
        <begin position="40"/>
        <end position="214"/>
    </location>
</feature>
<name>A0A5J6Z5I6_9CORY</name>
<proteinExistence type="predicted"/>